<keyword evidence="3" id="KW-1185">Reference proteome</keyword>
<evidence type="ECO:0000313" key="2">
    <source>
        <dbReference type="EMBL" id="KGM52030.1"/>
    </source>
</evidence>
<name>A0A0A0EP53_9GAMM</name>
<organism evidence="2 3">
    <name type="scientific">Lysobacter concretionis Ko07 = DSM 16239</name>
    <dbReference type="NCBI Taxonomy" id="1122185"/>
    <lineage>
        <taxon>Bacteria</taxon>
        <taxon>Pseudomonadati</taxon>
        <taxon>Pseudomonadota</taxon>
        <taxon>Gammaproteobacteria</taxon>
        <taxon>Lysobacterales</taxon>
        <taxon>Lysobacteraceae</taxon>
        <taxon>Novilysobacter</taxon>
    </lineage>
</organism>
<dbReference type="PANTHER" id="PTHR43792:SF1">
    <property type="entry name" value="N-ACETYLTRANSFERASE DOMAIN-CONTAINING PROTEIN"/>
    <property type="match status" value="1"/>
</dbReference>
<dbReference type="SUPFAM" id="SSF55729">
    <property type="entry name" value="Acyl-CoA N-acyltransferases (Nat)"/>
    <property type="match status" value="1"/>
</dbReference>
<sequence>MTTASQLGPTLETSRLILRPTQLVDFEGVAEMLGDEEAARYIGGHMPRAAAWRKFLQMPGAWALQGFAMFSVIDKGSGEWLGQTGPWHPDGWPGPEIGWSFRHSAWGRGYALEAATAATEWAFEKLEWPEVIHSIDSENQASQRLAQRLGSSLLRMGQLPAPYEATPVQIWGQTREQWRRRKAHAPP</sequence>
<dbReference type="RefSeq" id="WP_036193206.1">
    <property type="nucleotide sequence ID" value="NZ_AVPS01000004.1"/>
</dbReference>
<feature type="domain" description="N-acetyltransferase" evidence="1">
    <location>
        <begin position="16"/>
        <end position="169"/>
    </location>
</feature>
<dbReference type="Proteomes" id="UP000030017">
    <property type="component" value="Unassembled WGS sequence"/>
</dbReference>
<dbReference type="EMBL" id="AVPS01000004">
    <property type="protein sequence ID" value="KGM52030.1"/>
    <property type="molecule type" value="Genomic_DNA"/>
</dbReference>
<gene>
    <name evidence="2" type="ORF">N792_06715</name>
</gene>
<dbReference type="Pfam" id="PF13302">
    <property type="entry name" value="Acetyltransf_3"/>
    <property type="match status" value="1"/>
</dbReference>
<reference evidence="2 3" key="1">
    <citation type="submission" date="2013-08" db="EMBL/GenBank/DDBJ databases">
        <title>Genome sequencing of Lysobacter.</title>
        <authorList>
            <person name="Zhang S."/>
            <person name="Wang G."/>
        </authorList>
    </citation>
    <scope>NUCLEOTIDE SEQUENCE [LARGE SCALE GENOMIC DNA]</scope>
    <source>
        <strain evidence="2 3">Ko07</strain>
    </source>
</reference>
<dbReference type="PROSITE" id="PS51186">
    <property type="entry name" value="GNAT"/>
    <property type="match status" value="1"/>
</dbReference>
<dbReference type="InterPro" id="IPR051531">
    <property type="entry name" value="N-acetyltransferase"/>
</dbReference>
<proteinExistence type="predicted"/>
<accession>A0A0A0EP53</accession>
<dbReference type="PANTHER" id="PTHR43792">
    <property type="entry name" value="GNAT FAMILY, PUTATIVE (AFU_ORTHOLOGUE AFUA_3G00765)-RELATED-RELATED"/>
    <property type="match status" value="1"/>
</dbReference>
<evidence type="ECO:0000313" key="3">
    <source>
        <dbReference type="Proteomes" id="UP000030017"/>
    </source>
</evidence>
<dbReference type="Gene3D" id="3.40.630.30">
    <property type="match status" value="1"/>
</dbReference>
<protein>
    <submittedName>
        <fullName evidence="2">Acetyltransferase</fullName>
    </submittedName>
</protein>
<dbReference type="GO" id="GO:0016747">
    <property type="term" value="F:acyltransferase activity, transferring groups other than amino-acyl groups"/>
    <property type="evidence" value="ECO:0007669"/>
    <property type="project" value="InterPro"/>
</dbReference>
<dbReference type="InterPro" id="IPR016181">
    <property type="entry name" value="Acyl_CoA_acyltransferase"/>
</dbReference>
<dbReference type="InterPro" id="IPR000182">
    <property type="entry name" value="GNAT_dom"/>
</dbReference>
<dbReference type="STRING" id="1122185.N792_06715"/>
<comment type="caution">
    <text evidence="2">The sequence shown here is derived from an EMBL/GenBank/DDBJ whole genome shotgun (WGS) entry which is preliminary data.</text>
</comment>
<evidence type="ECO:0000259" key="1">
    <source>
        <dbReference type="PROSITE" id="PS51186"/>
    </source>
</evidence>
<dbReference type="OrthoDB" id="9801656at2"/>
<keyword evidence="2" id="KW-0808">Transferase</keyword>
<dbReference type="eggNOG" id="COG1670">
    <property type="taxonomic scope" value="Bacteria"/>
</dbReference>
<dbReference type="AlphaFoldDB" id="A0A0A0EP53"/>